<feature type="domain" description="Methylated-DNA-[protein]-cysteine S-methyltransferase DNA binding" evidence="9">
    <location>
        <begin position="77"/>
        <end position="156"/>
    </location>
</feature>
<dbReference type="GO" id="GO:0003908">
    <property type="term" value="F:methylated-DNA-[protein]-cysteine S-methyltransferase activity"/>
    <property type="evidence" value="ECO:0007669"/>
    <property type="project" value="UniProtKB-UniRule"/>
</dbReference>
<feature type="active site" description="Nucleophile; methyl group acceptor" evidence="8">
    <location>
        <position position="128"/>
    </location>
</feature>
<reference evidence="12" key="1">
    <citation type="journal article" date="2004" name="Environ. Microbiol.">
        <title>The genome of Desulfotalea psychrophila, a sulfate-reducing bacterium from permanently cold Arctic sediments.</title>
        <authorList>
            <person name="Rabus R."/>
            <person name="Ruepp A."/>
            <person name="Frickey T."/>
            <person name="Rattei T."/>
            <person name="Fartmann B."/>
            <person name="Stark M."/>
            <person name="Bauer M."/>
            <person name="Zibat A."/>
            <person name="Lombardot T."/>
            <person name="Becker I."/>
            <person name="Amann J."/>
            <person name="Gellner K."/>
            <person name="Teeling H."/>
            <person name="Leuschner W.D."/>
            <person name="Gloeckner F.-O."/>
            <person name="Lupas A.N."/>
            <person name="Amann R."/>
            <person name="Klenk H.-P."/>
        </authorList>
    </citation>
    <scope>NUCLEOTIDE SEQUENCE [LARGE SCALE GENOMIC DNA]</scope>
    <source>
        <strain evidence="12">DSM 12343 / LSv54</strain>
    </source>
</reference>
<keyword evidence="4 8" id="KW-0808">Transferase</keyword>
<keyword evidence="12" id="KW-1185">Reference proteome</keyword>
<dbReference type="OrthoDB" id="9802228at2"/>
<protein>
    <recommendedName>
        <fullName evidence="8">Methylated-DNA--protein-cysteine methyltransferase</fullName>
        <ecNumber evidence="8">2.1.1.63</ecNumber>
    </recommendedName>
    <alternativeName>
        <fullName evidence="8">6-O-methylguanine-DNA methyltransferase</fullName>
        <shortName evidence="8">MGMT</shortName>
    </alternativeName>
    <alternativeName>
        <fullName evidence="8">O-6-methylguanine-DNA-alkyltransferase</fullName>
    </alternativeName>
</protein>
<dbReference type="KEGG" id="dps:DP0920"/>
<dbReference type="Pfam" id="PF01035">
    <property type="entry name" value="DNA_binding_1"/>
    <property type="match status" value="1"/>
</dbReference>
<dbReference type="Gene3D" id="3.30.160.70">
    <property type="entry name" value="Methylated DNA-protein cysteine methyltransferase domain"/>
    <property type="match status" value="1"/>
</dbReference>
<dbReference type="InterPro" id="IPR036631">
    <property type="entry name" value="MGMT_N_sf"/>
</dbReference>
<dbReference type="PANTHER" id="PTHR10815:SF13">
    <property type="entry name" value="METHYLATED-DNA--PROTEIN-CYSTEINE METHYLTRANSFERASE"/>
    <property type="match status" value="1"/>
</dbReference>
<evidence type="ECO:0000256" key="3">
    <source>
        <dbReference type="ARBA" id="ARBA00022603"/>
    </source>
</evidence>
<gene>
    <name evidence="11" type="ordered locus">DP0920</name>
</gene>
<evidence type="ECO:0000259" key="10">
    <source>
        <dbReference type="Pfam" id="PF02870"/>
    </source>
</evidence>
<dbReference type="InterPro" id="IPR036388">
    <property type="entry name" value="WH-like_DNA-bd_sf"/>
</dbReference>
<comment type="function">
    <text evidence="8">Involved in the cellular defense against the biological effects of O6-methylguanine (O6-MeG) and O4-methylthymine (O4-MeT) in DNA. Repairs the methylated nucleobase in DNA by stoichiometrically transferring the methyl group to a cysteine residue in the enzyme. This is a suicide reaction: the enzyme is irreversibly inactivated.</text>
</comment>
<dbReference type="Pfam" id="PF02870">
    <property type="entry name" value="Methyltransf_1N"/>
    <property type="match status" value="1"/>
</dbReference>
<evidence type="ECO:0000256" key="4">
    <source>
        <dbReference type="ARBA" id="ARBA00022679"/>
    </source>
</evidence>
<dbReference type="SUPFAM" id="SSF46767">
    <property type="entry name" value="Methylated DNA-protein cysteine methyltransferase, C-terminal domain"/>
    <property type="match status" value="1"/>
</dbReference>
<evidence type="ECO:0000256" key="2">
    <source>
        <dbReference type="ARBA" id="ARBA00008711"/>
    </source>
</evidence>
<dbReference type="InterPro" id="IPR036217">
    <property type="entry name" value="MethylDNA_cys_MeTrfase_DNAb"/>
</dbReference>
<dbReference type="GO" id="GO:0006307">
    <property type="term" value="P:DNA alkylation repair"/>
    <property type="evidence" value="ECO:0007669"/>
    <property type="project" value="UniProtKB-UniRule"/>
</dbReference>
<dbReference type="EC" id="2.1.1.63" evidence="8"/>
<proteinExistence type="inferred from homology"/>
<dbReference type="Proteomes" id="UP000000602">
    <property type="component" value="Chromosome"/>
</dbReference>
<dbReference type="HAMAP" id="MF_00772">
    <property type="entry name" value="OGT"/>
    <property type="match status" value="1"/>
</dbReference>
<comment type="catalytic activity">
    <reaction evidence="7 8">
        <text>a 6-O-methyl-2'-deoxyguanosine in DNA + L-cysteinyl-[protein] = S-methyl-L-cysteinyl-[protein] + a 2'-deoxyguanosine in DNA</text>
        <dbReference type="Rhea" id="RHEA:24000"/>
        <dbReference type="Rhea" id="RHEA-COMP:10131"/>
        <dbReference type="Rhea" id="RHEA-COMP:10132"/>
        <dbReference type="Rhea" id="RHEA-COMP:11367"/>
        <dbReference type="Rhea" id="RHEA-COMP:11368"/>
        <dbReference type="ChEBI" id="CHEBI:29950"/>
        <dbReference type="ChEBI" id="CHEBI:82612"/>
        <dbReference type="ChEBI" id="CHEBI:85445"/>
        <dbReference type="ChEBI" id="CHEBI:85448"/>
        <dbReference type="EC" id="2.1.1.63"/>
    </reaction>
</comment>
<feature type="domain" description="Methylguanine DNA methyltransferase ribonuclease-like" evidence="10">
    <location>
        <begin position="7"/>
        <end position="72"/>
    </location>
</feature>
<comment type="similarity">
    <text evidence="2 8">Belongs to the MGMT family.</text>
</comment>
<comment type="miscellaneous">
    <text evidence="8">This enzyme catalyzes only one turnover and therefore is not strictly catalytic. According to one definition, an enzyme is a biocatalyst that acts repeatedly and over many reaction cycles.</text>
</comment>
<dbReference type="STRING" id="177439.DP0920"/>
<dbReference type="FunFam" id="1.10.10.10:FF:000214">
    <property type="entry name" value="Methylated-DNA--protein-cysteine methyltransferase"/>
    <property type="match status" value="1"/>
</dbReference>
<dbReference type="PANTHER" id="PTHR10815">
    <property type="entry name" value="METHYLATED-DNA--PROTEIN-CYSTEINE METHYLTRANSFERASE"/>
    <property type="match status" value="1"/>
</dbReference>
<dbReference type="SUPFAM" id="SSF53155">
    <property type="entry name" value="Methylated DNA-protein cysteine methyltransferase domain"/>
    <property type="match status" value="1"/>
</dbReference>
<evidence type="ECO:0000256" key="7">
    <source>
        <dbReference type="ARBA" id="ARBA00049348"/>
    </source>
</evidence>
<evidence type="ECO:0000256" key="1">
    <source>
        <dbReference type="ARBA" id="ARBA00001286"/>
    </source>
</evidence>
<dbReference type="GO" id="GO:0032259">
    <property type="term" value="P:methylation"/>
    <property type="evidence" value="ECO:0007669"/>
    <property type="project" value="UniProtKB-KW"/>
</dbReference>
<comment type="subcellular location">
    <subcellularLocation>
        <location evidence="8">Cytoplasm</location>
    </subcellularLocation>
</comment>
<dbReference type="InterPro" id="IPR014048">
    <property type="entry name" value="MethylDNA_cys_MeTrfase_DNA-bd"/>
</dbReference>
<dbReference type="EMBL" id="CR522870">
    <property type="protein sequence ID" value="CAG35649.1"/>
    <property type="molecule type" value="Genomic_DNA"/>
</dbReference>
<dbReference type="InterPro" id="IPR008332">
    <property type="entry name" value="MethylG_MeTrfase_N"/>
</dbReference>
<dbReference type="AlphaFoldDB" id="Q6APS5"/>
<evidence type="ECO:0000256" key="6">
    <source>
        <dbReference type="ARBA" id="ARBA00023204"/>
    </source>
</evidence>
<keyword evidence="3 8" id="KW-0489">Methyltransferase</keyword>
<accession>Q6APS5</accession>
<dbReference type="RefSeq" id="WP_011188163.1">
    <property type="nucleotide sequence ID" value="NC_006138.1"/>
</dbReference>
<organism evidence="11 12">
    <name type="scientific">Desulfotalea psychrophila (strain LSv54 / DSM 12343)</name>
    <dbReference type="NCBI Taxonomy" id="177439"/>
    <lineage>
        <taxon>Bacteria</taxon>
        <taxon>Pseudomonadati</taxon>
        <taxon>Thermodesulfobacteriota</taxon>
        <taxon>Desulfobulbia</taxon>
        <taxon>Desulfobulbales</taxon>
        <taxon>Desulfocapsaceae</taxon>
        <taxon>Desulfotalea</taxon>
    </lineage>
</organism>
<dbReference type="Gene3D" id="1.10.10.10">
    <property type="entry name" value="Winged helix-like DNA-binding domain superfamily/Winged helix DNA-binding domain"/>
    <property type="match status" value="1"/>
</dbReference>
<keyword evidence="5 8" id="KW-0227">DNA damage</keyword>
<evidence type="ECO:0000259" key="9">
    <source>
        <dbReference type="Pfam" id="PF01035"/>
    </source>
</evidence>
<dbReference type="NCBIfam" id="TIGR00589">
    <property type="entry name" value="ogt"/>
    <property type="match status" value="1"/>
</dbReference>
<evidence type="ECO:0000256" key="5">
    <source>
        <dbReference type="ARBA" id="ARBA00022763"/>
    </source>
</evidence>
<dbReference type="CDD" id="cd06445">
    <property type="entry name" value="ATase"/>
    <property type="match status" value="1"/>
</dbReference>
<dbReference type="InterPro" id="IPR023546">
    <property type="entry name" value="MGMT"/>
</dbReference>
<name>Q6APS5_DESPS</name>
<evidence type="ECO:0000313" key="11">
    <source>
        <dbReference type="EMBL" id="CAG35649.1"/>
    </source>
</evidence>
<comment type="catalytic activity">
    <reaction evidence="1 8">
        <text>a 4-O-methyl-thymidine in DNA + L-cysteinyl-[protein] = a thymidine in DNA + S-methyl-L-cysteinyl-[protein]</text>
        <dbReference type="Rhea" id="RHEA:53428"/>
        <dbReference type="Rhea" id="RHEA-COMP:10131"/>
        <dbReference type="Rhea" id="RHEA-COMP:10132"/>
        <dbReference type="Rhea" id="RHEA-COMP:13555"/>
        <dbReference type="Rhea" id="RHEA-COMP:13556"/>
        <dbReference type="ChEBI" id="CHEBI:29950"/>
        <dbReference type="ChEBI" id="CHEBI:82612"/>
        <dbReference type="ChEBI" id="CHEBI:137386"/>
        <dbReference type="ChEBI" id="CHEBI:137387"/>
        <dbReference type="EC" id="2.1.1.63"/>
    </reaction>
</comment>
<keyword evidence="8" id="KW-0963">Cytoplasm</keyword>
<sequence>MEKQQIYFDQVHSPLGSIVIAASSHGLHHLFFEERGRLEEGWQYSPERLQEVTQQLAEYFKGKRKQFDLLLAPTGTAFQMRVWQELCRIPYGKTISYKEMAHRIDKPKAYRAVGGANGKNPISIIQPCHRVIAADGSLGGFSSGLERKEFLLQLEGQDNKKPCS</sequence>
<evidence type="ECO:0000256" key="8">
    <source>
        <dbReference type="HAMAP-Rule" id="MF_00772"/>
    </source>
</evidence>
<dbReference type="GO" id="GO:0005737">
    <property type="term" value="C:cytoplasm"/>
    <property type="evidence" value="ECO:0007669"/>
    <property type="project" value="UniProtKB-SubCell"/>
</dbReference>
<evidence type="ECO:0000313" key="12">
    <source>
        <dbReference type="Proteomes" id="UP000000602"/>
    </source>
</evidence>
<dbReference type="HOGENOM" id="CLU_000445_52_2_7"/>
<dbReference type="eggNOG" id="COG0350">
    <property type="taxonomic scope" value="Bacteria"/>
</dbReference>
<keyword evidence="6 8" id="KW-0234">DNA repair</keyword>